<evidence type="ECO:0000313" key="2">
    <source>
        <dbReference type="Proteomes" id="UP001163321"/>
    </source>
</evidence>
<protein>
    <submittedName>
        <fullName evidence="1">Uncharacterized protein</fullName>
    </submittedName>
</protein>
<accession>A0ACC0VKI2</accession>
<sequence>MSPLSPPIAKKIVLMSCISIQRDSEHRPLLPFDVKIESKPPALRGIACVALSAVCFSLMSTMIKFTTYSMTSMEAVFWRSFVGILLNYACIWYNGKTLYVPPEDRRMLFYRCLAGFGSISFAFYAISQMVLADCSVIVFTSPVFTFFLGACLLHEKIDVPSFACAILSFGGLICVVRPGFIFGYDHATAQTDGSWIAIGSALLGAIGQAFVFTSVRKLQGIYFMVIVHYFMLFSLMGSLGYMMVVQRVSSERSVVRACDPELYREHVHALQQAFVVPSTLDVWMALFACGIFTFVGQLLLTKGLQLEKAGIASVMRYLDVVCVFIWDDLLLGEKINYWSIVGAAIICTCAAVIALRKAHSS</sequence>
<gene>
    <name evidence="1" type="ORF">PsorP6_014292</name>
</gene>
<organism evidence="1 2">
    <name type="scientific">Peronosclerospora sorghi</name>
    <dbReference type="NCBI Taxonomy" id="230839"/>
    <lineage>
        <taxon>Eukaryota</taxon>
        <taxon>Sar</taxon>
        <taxon>Stramenopiles</taxon>
        <taxon>Oomycota</taxon>
        <taxon>Peronosporomycetes</taxon>
        <taxon>Peronosporales</taxon>
        <taxon>Peronosporaceae</taxon>
        <taxon>Peronosclerospora</taxon>
    </lineage>
</organism>
<proteinExistence type="predicted"/>
<keyword evidence="2" id="KW-1185">Reference proteome</keyword>
<reference evidence="1 2" key="1">
    <citation type="journal article" date="2022" name="bioRxiv">
        <title>The genome of the oomycete Peronosclerospora sorghi, a cosmopolitan pathogen of maize and sorghum, is inflated with dispersed pseudogenes.</title>
        <authorList>
            <person name="Fletcher K."/>
            <person name="Martin F."/>
            <person name="Isakeit T."/>
            <person name="Cavanaugh K."/>
            <person name="Magill C."/>
            <person name="Michelmore R."/>
        </authorList>
    </citation>
    <scope>NUCLEOTIDE SEQUENCE [LARGE SCALE GENOMIC DNA]</scope>
    <source>
        <strain evidence="1">P6</strain>
    </source>
</reference>
<dbReference type="EMBL" id="CM047588">
    <property type="protein sequence ID" value="KAI9905991.1"/>
    <property type="molecule type" value="Genomic_DNA"/>
</dbReference>
<comment type="caution">
    <text evidence="1">The sequence shown here is derived from an EMBL/GenBank/DDBJ whole genome shotgun (WGS) entry which is preliminary data.</text>
</comment>
<name>A0ACC0VKI2_9STRA</name>
<evidence type="ECO:0000313" key="1">
    <source>
        <dbReference type="EMBL" id="KAI9905991.1"/>
    </source>
</evidence>
<dbReference type="Proteomes" id="UP001163321">
    <property type="component" value="Chromosome 9"/>
</dbReference>